<feature type="domain" description="Fumarylacetoacetase-like C-terminal" evidence="1">
    <location>
        <begin position="81"/>
        <end position="316"/>
    </location>
</feature>
<dbReference type="InterPro" id="IPR041072">
    <property type="entry name" value="FAA_hydro_N"/>
</dbReference>
<evidence type="ECO:0000313" key="3">
    <source>
        <dbReference type="EMBL" id="GEJ59081.1"/>
    </source>
</evidence>
<dbReference type="InterPro" id="IPR011234">
    <property type="entry name" value="Fumarylacetoacetase-like_C"/>
</dbReference>
<comment type="caution">
    <text evidence="3">The sequence shown here is derived from an EMBL/GenBank/DDBJ whole genome shotgun (WGS) entry which is preliminary data.</text>
</comment>
<dbReference type="Gene3D" id="3.90.850.10">
    <property type="entry name" value="Fumarylacetoacetase-like, C-terminal domain"/>
    <property type="match status" value="1"/>
</dbReference>
<proteinExistence type="predicted"/>
<dbReference type="Proteomes" id="UP000503640">
    <property type="component" value="Unassembled WGS sequence"/>
</dbReference>
<dbReference type="InterPro" id="IPR036663">
    <property type="entry name" value="Fumarylacetoacetase_C_sf"/>
</dbReference>
<dbReference type="PANTHER" id="PTHR43211:SF1">
    <property type="entry name" value="BLL6422 PROTEIN"/>
    <property type="match status" value="1"/>
</dbReference>
<dbReference type="RefSeq" id="WP_176068238.1">
    <property type="nucleotide sequence ID" value="NZ_BJTG01000010.1"/>
</dbReference>
<dbReference type="GO" id="GO:0003824">
    <property type="term" value="F:catalytic activity"/>
    <property type="evidence" value="ECO:0007669"/>
    <property type="project" value="InterPro"/>
</dbReference>
<dbReference type="Pfam" id="PF18288">
    <property type="entry name" value="FAA_hydro_N_2"/>
    <property type="match status" value="1"/>
</dbReference>
<evidence type="ECO:0000259" key="2">
    <source>
        <dbReference type="Pfam" id="PF18288"/>
    </source>
</evidence>
<name>A0A7I9VRU0_9BACT</name>
<dbReference type="PANTHER" id="PTHR43211">
    <property type="entry name" value="FUMARYLACETOACETATE HYDROLASE"/>
    <property type="match status" value="1"/>
</dbReference>
<protein>
    <submittedName>
        <fullName evidence="3">2-keto-4-pentenoate hydratase</fullName>
    </submittedName>
</protein>
<gene>
    <name evidence="3" type="primary">fahA</name>
    <name evidence="3" type="ORF">AMYX_38220</name>
</gene>
<dbReference type="SUPFAM" id="SSF56529">
    <property type="entry name" value="FAH"/>
    <property type="match status" value="1"/>
</dbReference>
<evidence type="ECO:0000313" key="4">
    <source>
        <dbReference type="Proteomes" id="UP000503640"/>
    </source>
</evidence>
<dbReference type="AlphaFoldDB" id="A0A7I9VRU0"/>
<accession>A0A7I9VRU0</accession>
<organism evidence="3 4">
    <name type="scientific">Anaeromyxobacter diazotrophicus</name>
    <dbReference type="NCBI Taxonomy" id="2590199"/>
    <lineage>
        <taxon>Bacteria</taxon>
        <taxon>Pseudomonadati</taxon>
        <taxon>Myxococcota</taxon>
        <taxon>Myxococcia</taxon>
        <taxon>Myxococcales</taxon>
        <taxon>Cystobacterineae</taxon>
        <taxon>Anaeromyxobacteraceae</taxon>
        <taxon>Anaeromyxobacter</taxon>
    </lineage>
</organism>
<feature type="domain" description="Fumarylacetoacetase N-terminal" evidence="2">
    <location>
        <begin position="1"/>
        <end position="77"/>
    </location>
</feature>
<dbReference type="EMBL" id="BJTG01000010">
    <property type="protein sequence ID" value="GEJ59081.1"/>
    <property type="molecule type" value="Genomic_DNA"/>
</dbReference>
<reference evidence="4" key="1">
    <citation type="journal article" date="2020" name="Appl. Environ. Microbiol.">
        <title>Diazotrophic Anaeromyxobacter Isolates from Soils.</title>
        <authorList>
            <person name="Masuda Y."/>
            <person name="Yamanaka H."/>
            <person name="Xu Z.X."/>
            <person name="Shiratori Y."/>
            <person name="Aono T."/>
            <person name="Amachi S."/>
            <person name="Senoo K."/>
            <person name="Itoh H."/>
        </authorList>
    </citation>
    <scope>NUCLEOTIDE SEQUENCE [LARGE SCALE GENOMIC DNA]</scope>
    <source>
        <strain evidence="4">R267</strain>
    </source>
</reference>
<keyword evidence="4" id="KW-1185">Reference proteome</keyword>
<evidence type="ECO:0000259" key="1">
    <source>
        <dbReference type="Pfam" id="PF01557"/>
    </source>
</evidence>
<dbReference type="Pfam" id="PF01557">
    <property type="entry name" value="FAA_hydrolase"/>
    <property type="match status" value="1"/>
</dbReference>
<sequence>MRLCTLQDGTRDGRLAVVRADGRAVAPAGAVARSLQEALDGWERCEPRLRALAADLDGGRLAGEPLDEERLAAPLPRAYEWVDGSAFLNHVRLVRKARGAEPPATLETDPLVYQGGSGVLLGPRAPLPLLDERYGLDFEGEVCVILGDVPQGTRAGDAARHVRLLCLANDVTLRELVPGELAKGFGFFQSKPATAFSPFAATPDELGAAWRGGRLHLRLQVTCQGRLVGDCDAGPEMHFSFYDLLEHVARTRAFTAGTILGSGTVSNADRARGVSCLAEQRMLEIIDAGPGGRPATPYLKRGDRVAIEMLDASGRSVFGRIDQVVT</sequence>